<keyword evidence="2" id="KW-1185">Reference proteome</keyword>
<reference evidence="1" key="1">
    <citation type="submission" date="2023-07" db="EMBL/GenBank/DDBJ databases">
        <title>Chromosome-level genome assembly of Artemia franciscana.</title>
        <authorList>
            <person name="Jo E."/>
        </authorList>
    </citation>
    <scope>NUCLEOTIDE SEQUENCE</scope>
    <source>
        <tissue evidence="1">Whole body</tissue>
    </source>
</reference>
<dbReference type="AlphaFoldDB" id="A0AA88KTQ9"/>
<dbReference type="Proteomes" id="UP001187531">
    <property type="component" value="Unassembled WGS sequence"/>
</dbReference>
<evidence type="ECO:0000313" key="1">
    <source>
        <dbReference type="EMBL" id="KAK2701804.1"/>
    </source>
</evidence>
<comment type="caution">
    <text evidence="1">The sequence shown here is derived from an EMBL/GenBank/DDBJ whole genome shotgun (WGS) entry which is preliminary data.</text>
</comment>
<organism evidence="1 2">
    <name type="scientific">Artemia franciscana</name>
    <name type="common">Brine shrimp</name>
    <name type="synonym">Artemia sanfranciscana</name>
    <dbReference type="NCBI Taxonomy" id="6661"/>
    <lineage>
        <taxon>Eukaryota</taxon>
        <taxon>Metazoa</taxon>
        <taxon>Ecdysozoa</taxon>
        <taxon>Arthropoda</taxon>
        <taxon>Crustacea</taxon>
        <taxon>Branchiopoda</taxon>
        <taxon>Anostraca</taxon>
        <taxon>Artemiidae</taxon>
        <taxon>Artemia</taxon>
    </lineage>
</organism>
<accession>A0AA88KTQ9</accession>
<sequence length="97" mass="10729">MIENNDQPQTITSLKERIQQLETSIKDIDANSQEGLSNISVLTRMAEILLKSVDKTSGEISDAIQALIIIRTKAGELENCINSQAELLGCNWVEGRE</sequence>
<protein>
    <submittedName>
        <fullName evidence="1">Uncharacterized protein</fullName>
    </submittedName>
</protein>
<dbReference type="EMBL" id="JAVRJZ010001680">
    <property type="protein sequence ID" value="KAK2701804.1"/>
    <property type="molecule type" value="Genomic_DNA"/>
</dbReference>
<evidence type="ECO:0000313" key="2">
    <source>
        <dbReference type="Proteomes" id="UP001187531"/>
    </source>
</evidence>
<gene>
    <name evidence="1" type="ORF">QYM36_019559</name>
</gene>
<name>A0AA88KTQ9_ARTSF</name>
<proteinExistence type="predicted"/>